<dbReference type="EMBL" id="JAIHOM010000013">
    <property type="protein sequence ID" value="MCW6035401.1"/>
    <property type="molecule type" value="Genomic_DNA"/>
</dbReference>
<evidence type="ECO:0000313" key="2">
    <source>
        <dbReference type="Proteomes" id="UP001526426"/>
    </source>
</evidence>
<gene>
    <name evidence="1" type="ORF">K4A83_03805</name>
</gene>
<sequence>MWSQVQRQRLAVEKQILRKYFPSFGWVNPTDSSNTRIEGNLKTNVGNQYKVRVYVPSDFPNSRPDMVVVSPSPLRGFLGQDMKAYETSSMMHTLSPDTYGYVQICHYRDWLPNLTLYKVVLKGRLWLEALEAHKRTGQPIDHFLPHM</sequence>
<keyword evidence="2" id="KW-1185">Reference proteome</keyword>
<organism evidence="1 2">
    <name type="scientific">Spirulina subsalsa FACHB-351</name>
    <dbReference type="NCBI Taxonomy" id="234711"/>
    <lineage>
        <taxon>Bacteria</taxon>
        <taxon>Bacillati</taxon>
        <taxon>Cyanobacteriota</taxon>
        <taxon>Cyanophyceae</taxon>
        <taxon>Spirulinales</taxon>
        <taxon>Spirulinaceae</taxon>
        <taxon>Spirulina</taxon>
    </lineage>
</organism>
<reference evidence="1 2" key="1">
    <citation type="submission" date="2021-08" db="EMBL/GenBank/DDBJ databases">
        <title>Draft genome sequence of Spirulina subsalsa with high tolerance to salinity and hype-accumulation of phycocyanin.</title>
        <authorList>
            <person name="Pei H."/>
            <person name="Jiang L."/>
        </authorList>
    </citation>
    <scope>NUCLEOTIDE SEQUENCE [LARGE SCALE GENOMIC DNA]</scope>
    <source>
        <strain evidence="1 2">FACHB-351</strain>
    </source>
</reference>
<dbReference type="InterPro" id="IPR016135">
    <property type="entry name" value="UBQ-conjugating_enzyme/RWD"/>
</dbReference>
<protein>
    <submittedName>
        <fullName evidence="1">Uncharacterized protein</fullName>
    </submittedName>
</protein>
<dbReference type="Proteomes" id="UP001526426">
    <property type="component" value="Unassembled WGS sequence"/>
</dbReference>
<proteinExistence type="predicted"/>
<dbReference type="SUPFAM" id="SSF54495">
    <property type="entry name" value="UBC-like"/>
    <property type="match status" value="1"/>
</dbReference>
<name>A0ABT3L1P0_9CYAN</name>
<accession>A0ABT3L1P0</accession>
<comment type="caution">
    <text evidence="1">The sequence shown here is derived from an EMBL/GenBank/DDBJ whole genome shotgun (WGS) entry which is preliminary data.</text>
</comment>
<evidence type="ECO:0000313" key="1">
    <source>
        <dbReference type="EMBL" id="MCW6035401.1"/>
    </source>
</evidence>